<dbReference type="PANTHER" id="PTHR47683:SF2">
    <property type="entry name" value="RNA-BINDING S4 DOMAIN-CONTAINING PROTEIN"/>
    <property type="match status" value="1"/>
</dbReference>
<keyword evidence="3 4" id="KW-0413">Isomerase</keyword>
<dbReference type="InterPro" id="IPR036986">
    <property type="entry name" value="S4_RNA-bd_sf"/>
</dbReference>
<sequence length="315" mass="34238">MQERLQKVLAGAGIGSRRACEEWIKEGRVKVNGQVVTELGVKVDPATDRILFDSKLVKEPSKRYYIVLNKPKDVVCTLHDPNAGRLVTDLVDLQSKPMLRPVGRLDSDSEGLIFLTDDGDFLYTLTHPKHHVPKTYRATVRGVPSPEALKKLALGVRLEDGVTKPAENVRVRKRFSEGAGSVGGSEVELTIHEGKNRQVRRMLAAVGHPVSKLVRISIGGVRLTGLPSGAWRHLTAEEIASFALKSSTDTKKKAPSKTAAKPAASAAEEKPASWPTEQPPSKRAKEPSSSSSPKPKLQSQLRTSSILPKKASTTD</sequence>
<dbReference type="KEGG" id="ccot:CCAX7_39690"/>
<dbReference type="SUPFAM" id="SSF55174">
    <property type="entry name" value="Alpha-L RNA-binding motif"/>
    <property type="match status" value="1"/>
</dbReference>
<dbReference type="Pfam" id="PF00849">
    <property type="entry name" value="PseudoU_synth_2"/>
    <property type="match status" value="1"/>
</dbReference>
<dbReference type="SUPFAM" id="SSF55120">
    <property type="entry name" value="Pseudouridine synthase"/>
    <property type="match status" value="1"/>
</dbReference>
<feature type="compositionally biased region" description="Polar residues" evidence="5">
    <location>
        <begin position="297"/>
        <end position="315"/>
    </location>
</feature>
<feature type="compositionally biased region" description="Low complexity" evidence="5">
    <location>
        <begin position="256"/>
        <end position="266"/>
    </location>
</feature>
<dbReference type="NCBIfam" id="TIGR00093">
    <property type="entry name" value="pseudouridine synthase"/>
    <property type="match status" value="1"/>
</dbReference>
<dbReference type="SMART" id="SM00363">
    <property type="entry name" value="S4"/>
    <property type="match status" value="1"/>
</dbReference>
<dbReference type="AlphaFoldDB" id="A0A402D3F3"/>
<dbReference type="Proteomes" id="UP000287394">
    <property type="component" value="Chromosome"/>
</dbReference>
<dbReference type="InterPro" id="IPR020103">
    <property type="entry name" value="PsdUridine_synth_cat_dom_sf"/>
</dbReference>
<dbReference type="FunFam" id="3.30.70.1560:FF:000001">
    <property type="entry name" value="Pseudouridine synthase"/>
    <property type="match status" value="1"/>
</dbReference>
<dbReference type="InterPro" id="IPR000748">
    <property type="entry name" value="PsdUridine_synth_RsuA/RluB/E/F"/>
</dbReference>
<dbReference type="PANTHER" id="PTHR47683">
    <property type="entry name" value="PSEUDOURIDINE SYNTHASE FAMILY PROTEIN-RELATED"/>
    <property type="match status" value="1"/>
</dbReference>
<keyword evidence="7" id="KW-1185">Reference proteome</keyword>
<dbReference type="InterPro" id="IPR002942">
    <property type="entry name" value="S4_RNA-bd"/>
</dbReference>
<keyword evidence="2" id="KW-0694">RNA-binding</keyword>
<evidence type="ECO:0000313" key="7">
    <source>
        <dbReference type="Proteomes" id="UP000287394"/>
    </source>
</evidence>
<evidence type="ECO:0000313" key="6">
    <source>
        <dbReference type="EMBL" id="BDI31918.1"/>
    </source>
</evidence>
<dbReference type="EC" id="5.4.99.-" evidence="4"/>
<evidence type="ECO:0000256" key="1">
    <source>
        <dbReference type="ARBA" id="ARBA00008348"/>
    </source>
</evidence>
<proteinExistence type="inferred from homology"/>
<dbReference type="InterPro" id="IPR006145">
    <property type="entry name" value="PsdUridine_synth_RsuA/RluA"/>
</dbReference>
<dbReference type="EMBL" id="AP025739">
    <property type="protein sequence ID" value="BDI31918.1"/>
    <property type="molecule type" value="Genomic_DNA"/>
</dbReference>
<dbReference type="Gene3D" id="3.10.290.10">
    <property type="entry name" value="RNA-binding S4 domain"/>
    <property type="match status" value="1"/>
</dbReference>
<organism evidence="6 7">
    <name type="scientific">Capsulimonas corticalis</name>
    <dbReference type="NCBI Taxonomy" id="2219043"/>
    <lineage>
        <taxon>Bacteria</taxon>
        <taxon>Bacillati</taxon>
        <taxon>Armatimonadota</taxon>
        <taxon>Armatimonadia</taxon>
        <taxon>Capsulimonadales</taxon>
        <taxon>Capsulimonadaceae</taxon>
        <taxon>Capsulimonas</taxon>
    </lineage>
</organism>
<dbReference type="GO" id="GO:0003723">
    <property type="term" value="F:RNA binding"/>
    <property type="evidence" value="ECO:0007669"/>
    <property type="project" value="UniProtKB-KW"/>
</dbReference>
<dbReference type="FunFam" id="3.10.290.10:FF:000003">
    <property type="entry name" value="Pseudouridine synthase"/>
    <property type="match status" value="1"/>
</dbReference>
<dbReference type="Gene3D" id="3.30.70.580">
    <property type="entry name" value="Pseudouridine synthase I, catalytic domain, N-terminal subdomain"/>
    <property type="match status" value="1"/>
</dbReference>
<evidence type="ECO:0000256" key="5">
    <source>
        <dbReference type="SAM" id="MobiDB-lite"/>
    </source>
</evidence>
<dbReference type="GO" id="GO:0005829">
    <property type="term" value="C:cytosol"/>
    <property type="evidence" value="ECO:0007669"/>
    <property type="project" value="UniProtKB-ARBA"/>
</dbReference>
<feature type="region of interest" description="Disordered" evidence="5">
    <location>
        <begin position="246"/>
        <end position="315"/>
    </location>
</feature>
<dbReference type="GO" id="GO:0120159">
    <property type="term" value="F:rRNA pseudouridine synthase activity"/>
    <property type="evidence" value="ECO:0007669"/>
    <property type="project" value="UniProtKB-ARBA"/>
</dbReference>
<dbReference type="InterPro" id="IPR042092">
    <property type="entry name" value="PsdUridine_s_RsuA/RluB/E/F_cat"/>
</dbReference>
<accession>A0A402D3F3</accession>
<evidence type="ECO:0000256" key="4">
    <source>
        <dbReference type="RuleBase" id="RU003887"/>
    </source>
</evidence>
<dbReference type="PROSITE" id="PS50889">
    <property type="entry name" value="S4"/>
    <property type="match status" value="1"/>
</dbReference>
<dbReference type="Gene3D" id="3.30.70.1560">
    <property type="entry name" value="Alpha-L RNA-binding motif"/>
    <property type="match status" value="1"/>
</dbReference>
<feature type="compositionally biased region" description="Low complexity" evidence="5">
    <location>
        <begin position="287"/>
        <end position="296"/>
    </location>
</feature>
<reference evidence="6 7" key="1">
    <citation type="journal article" date="2019" name="Int. J. Syst. Evol. Microbiol.">
        <title>Capsulimonas corticalis gen. nov., sp. nov., an aerobic capsulated bacterium, of a novel bacterial order, Capsulimonadales ord. nov., of the class Armatimonadia of the phylum Armatimonadetes.</title>
        <authorList>
            <person name="Li J."/>
            <person name="Kudo C."/>
            <person name="Tonouchi A."/>
        </authorList>
    </citation>
    <scope>NUCLEOTIDE SEQUENCE [LARGE SCALE GENOMIC DNA]</scope>
    <source>
        <strain evidence="6 7">AX-7</strain>
    </source>
</reference>
<evidence type="ECO:0000256" key="3">
    <source>
        <dbReference type="ARBA" id="ARBA00023235"/>
    </source>
</evidence>
<evidence type="ECO:0000256" key="2">
    <source>
        <dbReference type="ARBA" id="ARBA00022884"/>
    </source>
</evidence>
<comment type="similarity">
    <text evidence="1 4">Belongs to the pseudouridine synthase RsuA family.</text>
</comment>
<name>A0A402D3F3_9BACT</name>
<dbReference type="GO" id="GO:0000455">
    <property type="term" value="P:enzyme-directed rRNA pseudouridine synthesis"/>
    <property type="evidence" value="ECO:0007669"/>
    <property type="project" value="UniProtKB-ARBA"/>
</dbReference>
<dbReference type="FunCoup" id="A0A402D3F3">
    <property type="interactions" value="412"/>
</dbReference>
<dbReference type="RefSeq" id="WP_218025733.1">
    <property type="nucleotide sequence ID" value="NZ_AP025739.1"/>
</dbReference>
<dbReference type="PROSITE" id="PS01149">
    <property type="entry name" value="PSI_RSU"/>
    <property type="match status" value="1"/>
</dbReference>
<dbReference type="InterPro" id="IPR050343">
    <property type="entry name" value="RsuA_PseudoU_synthase"/>
</dbReference>
<dbReference type="Pfam" id="PF01479">
    <property type="entry name" value="S4"/>
    <property type="match status" value="1"/>
</dbReference>
<dbReference type="InterPro" id="IPR020094">
    <property type="entry name" value="TruA/RsuA/RluB/E/F_N"/>
</dbReference>
<dbReference type="InterPro" id="IPR018496">
    <property type="entry name" value="PsdUridine_synth_RsuA/RluB_CS"/>
</dbReference>
<dbReference type="CDD" id="cd02870">
    <property type="entry name" value="PseudoU_synth_RsuA_like"/>
    <property type="match status" value="1"/>
</dbReference>
<protein>
    <recommendedName>
        <fullName evidence="4">Pseudouridine synthase</fullName>
        <ecNumber evidence="4">5.4.99.-</ecNumber>
    </recommendedName>
</protein>
<gene>
    <name evidence="6" type="ORF">CCAX7_39690</name>
</gene>
<dbReference type="CDD" id="cd00165">
    <property type="entry name" value="S4"/>
    <property type="match status" value="1"/>
</dbReference>